<keyword evidence="3" id="KW-1185">Reference proteome</keyword>
<dbReference type="Proteomes" id="UP000551878">
    <property type="component" value="Unassembled WGS sequence"/>
</dbReference>
<protein>
    <submittedName>
        <fullName evidence="2">Uncharacterized protein</fullName>
    </submittedName>
</protein>
<name>A0A840QN09_9BACI</name>
<organism evidence="2 3">
    <name type="scientific">Texcoconibacillus texcoconensis</name>
    <dbReference type="NCBI Taxonomy" id="1095777"/>
    <lineage>
        <taxon>Bacteria</taxon>
        <taxon>Bacillati</taxon>
        <taxon>Bacillota</taxon>
        <taxon>Bacilli</taxon>
        <taxon>Bacillales</taxon>
        <taxon>Bacillaceae</taxon>
        <taxon>Texcoconibacillus</taxon>
    </lineage>
</organism>
<feature type="compositionally biased region" description="Basic and acidic residues" evidence="1">
    <location>
        <begin position="58"/>
        <end position="108"/>
    </location>
</feature>
<evidence type="ECO:0000256" key="1">
    <source>
        <dbReference type="SAM" id="MobiDB-lite"/>
    </source>
</evidence>
<evidence type="ECO:0000313" key="2">
    <source>
        <dbReference type="EMBL" id="MBB5172759.1"/>
    </source>
</evidence>
<dbReference type="AlphaFoldDB" id="A0A840QN09"/>
<gene>
    <name evidence="2" type="ORF">HNQ41_000903</name>
</gene>
<dbReference type="EMBL" id="JACHHB010000003">
    <property type="protein sequence ID" value="MBB5172759.1"/>
    <property type="molecule type" value="Genomic_DNA"/>
</dbReference>
<feature type="region of interest" description="Disordered" evidence="1">
    <location>
        <begin position="50"/>
        <end position="110"/>
    </location>
</feature>
<dbReference type="RefSeq" id="WP_184663216.1">
    <property type="nucleotide sequence ID" value="NZ_JACHHB010000003.1"/>
</dbReference>
<reference evidence="2 3" key="1">
    <citation type="submission" date="2020-08" db="EMBL/GenBank/DDBJ databases">
        <title>Genomic Encyclopedia of Type Strains, Phase IV (KMG-IV): sequencing the most valuable type-strain genomes for metagenomic binning, comparative biology and taxonomic classification.</title>
        <authorList>
            <person name="Goeker M."/>
        </authorList>
    </citation>
    <scope>NUCLEOTIDE SEQUENCE [LARGE SCALE GENOMIC DNA]</scope>
    <source>
        <strain evidence="2 3">DSM 24696</strain>
    </source>
</reference>
<comment type="caution">
    <text evidence="2">The sequence shown here is derived from an EMBL/GenBank/DDBJ whole genome shotgun (WGS) entry which is preliminary data.</text>
</comment>
<evidence type="ECO:0000313" key="3">
    <source>
        <dbReference type="Proteomes" id="UP000551878"/>
    </source>
</evidence>
<proteinExistence type="predicted"/>
<accession>A0A840QN09</accession>
<sequence>MKKHFLLLLSTAVVCLGIWGVALFIIFQPSEEANLTHDKTISDFESEEFNESLADDGSLQHRDGGQQEKEESSRVKETSASNHEQDEKRDLDRISESGIQREDVHHIAPDGQASIDDLLNVLQK</sequence>